<dbReference type="Proteomes" id="UP000029493">
    <property type="component" value="Chromosome"/>
</dbReference>
<dbReference type="RefSeq" id="WP_038412782.1">
    <property type="nucleotide sequence ID" value="NZ_CP009455.1"/>
</dbReference>
<dbReference type="AlphaFoldDB" id="A0A089WNN7"/>
<dbReference type="EMBL" id="CP009455">
    <property type="protein sequence ID" value="AIR90166.1"/>
    <property type="molecule type" value="Genomic_DNA"/>
</dbReference>
<protein>
    <submittedName>
        <fullName evidence="4">Iron utilization protein</fullName>
    </submittedName>
</protein>
<keyword evidence="5" id="KW-1185">Reference proteome</keyword>
<feature type="compositionally biased region" description="Low complexity" evidence="2">
    <location>
        <begin position="1"/>
        <end position="10"/>
    </location>
</feature>
<feature type="domain" description="FAD-binding FR-type" evidence="3">
    <location>
        <begin position="25"/>
        <end position="152"/>
    </location>
</feature>
<evidence type="ECO:0000256" key="1">
    <source>
        <dbReference type="ARBA" id="ARBA00035644"/>
    </source>
</evidence>
<dbReference type="PANTHER" id="PTHR30157">
    <property type="entry name" value="FERRIC REDUCTASE, NADPH-DEPENDENT"/>
    <property type="match status" value="1"/>
</dbReference>
<dbReference type="OrthoDB" id="9814826at2"/>
<dbReference type="Pfam" id="PF08021">
    <property type="entry name" value="FAD_binding_9"/>
    <property type="match status" value="1"/>
</dbReference>
<dbReference type="SUPFAM" id="SSF63380">
    <property type="entry name" value="Riboflavin synthase domain-like"/>
    <property type="match status" value="1"/>
</dbReference>
<dbReference type="InterPro" id="IPR007037">
    <property type="entry name" value="SIP_rossman_dom"/>
</dbReference>
<dbReference type="PANTHER" id="PTHR30157:SF0">
    <property type="entry name" value="NADPH-DEPENDENT FERRIC-CHELATE REDUCTASE"/>
    <property type="match status" value="1"/>
</dbReference>
<dbReference type="Pfam" id="PF04954">
    <property type="entry name" value="SIP"/>
    <property type="match status" value="1"/>
</dbReference>
<dbReference type="Gene3D" id="2.40.30.10">
    <property type="entry name" value="Translation factors"/>
    <property type="match status" value="1"/>
</dbReference>
<evidence type="ECO:0000256" key="2">
    <source>
        <dbReference type="SAM" id="MobiDB-lite"/>
    </source>
</evidence>
<dbReference type="InterPro" id="IPR017927">
    <property type="entry name" value="FAD-bd_FR_type"/>
</dbReference>
<evidence type="ECO:0000313" key="5">
    <source>
        <dbReference type="Proteomes" id="UP000029493"/>
    </source>
</evidence>
<dbReference type="KEGG" id="psw:LK03_13050"/>
<proteinExistence type="inferred from homology"/>
<dbReference type="eggNOG" id="COG2375">
    <property type="taxonomic scope" value="Bacteria"/>
</dbReference>
<feature type="region of interest" description="Disordered" evidence="2">
    <location>
        <begin position="1"/>
        <end position="24"/>
    </location>
</feature>
<dbReference type="InterPro" id="IPR039261">
    <property type="entry name" value="FNR_nucleotide-bd"/>
</dbReference>
<organism evidence="4 5">
    <name type="scientific">Pseudomonas cremoricolorata</name>
    <dbReference type="NCBI Taxonomy" id="157783"/>
    <lineage>
        <taxon>Bacteria</taxon>
        <taxon>Pseudomonadati</taxon>
        <taxon>Pseudomonadota</taxon>
        <taxon>Gammaproteobacteria</taxon>
        <taxon>Pseudomonadales</taxon>
        <taxon>Pseudomonadaceae</taxon>
        <taxon>Pseudomonas</taxon>
    </lineage>
</organism>
<gene>
    <name evidence="4" type="ORF">LK03_13050</name>
</gene>
<dbReference type="PROSITE" id="PS51384">
    <property type="entry name" value="FAD_FR"/>
    <property type="match status" value="1"/>
</dbReference>
<accession>A0A089WNN7</accession>
<dbReference type="InterPro" id="IPR017938">
    <property type="entry name" value="Riboflavin_synthase-like_b-brl"/>
</dbReference>
<sequence>MSSASASAQADRAEPSPAAQPPSGYRLFDLRVKRRLPITPSLLRLVFTGADVAQMNTLAPDQRVKLLFPAADGSLPAFDNRLHWNDARRQLPLDQRPPMRTYTIRALRRDAAEVDVDFVLHGINGPASAWATHATEGDRVQMVAPNLAFAGDPGGYEWKPPQGLQRLLLVGDETALPAIAGILQQLAEQASQARVQAFIEVPLLADCLELARPAHTELHWLAREQLRSEHGQAMLEAVREQAWLPTAAASAAGELDELNIDEDILWEQASGEGGEFHAWIAGESSTVMTLRRWLIQERGLDRRTLSLMGYWRAGRSLD</sequence>
<evidence type="ECO:0000313" key="4">
    <source>
        <dbReference type="EMBL" id="AIR90166.1"/>
    </source>
</evidence>
<name>A0A089WNN7_9PSED</name>
<dbReference type="STRING" id="157783.LK03_13050"/>
<evidence type="ECO:0000259" key="3">
    <source>
        <dbReference type="PROSITE" id="PS51384"/>
    </source>
</evidence>
<dbReference type="InterPro" id="IPR013113">
    <property type="entry name" value="SIP_FAD-bd"/>
</dbReference>
<dbReference type="InterPro" id="IPR039374">
    <property type="entry name" value="SIP_fam"/>
</dbReference>
<dbReference type="Gene3D" id="3.40.50.80">
    <property type="entry name" value="Nucleotide-binding domain of ferredoxin-NADP reductase (FNR) module"/>
    <property type="match status" value="1"/>
</dbReference>
<comment type="similarity">
    <text evidence="1">Belongs to the SIP oxidoreductase family.</text>
</comment>
<dbReference type="CDD" id="cd06193">
    <property type="entry name" value="siderophore_interacting"/>
    <property type="match status" value="1"/>
</dbReference>
<reference evidence="4 5" key="1">
    <citation type="submission" date="2014-09" db="EMBL/GenBank/DDBJ databases">
        <authorList>
            <person name="Chan K.-G."/>
        </authorList>
    </citation>
    <scope>NUCLEOTIDE SEQUENCE [LARGE SCALE GENOMIC DNA]</scope>
    <source>
        <strain evidence="4 5">ND07</strain>
    </source>
</reference>
<dbReference type="GO" id="GO:0016491">
    <property type="term" value="F:oxidoreductase activity"/>
    <property type="evidence" value="ECO:0007669"/>
    <property type="project" value="InterPro"/>
</dbReference>